<dbReference type="Gene3D" id="1.10.8.60">
    <property type="match status" value="1"/>
</dbReference>
<dbReference type="CDD" id="cd00009">
    <property type="entry name" value="AAA"/>
    <property type="match status" value="1"/>
</dbReference>
<keyword evidence="3" id="KW-0067">ATP-binding</keyword>
<dbReference type="NCBIfam" id="TIGR00229">
    <property type="entry name" value="sensory_box"/>
    <property type="match status" value="1"/>
</dbReference>
<dbReference type="Pfam" id="PF25601">
    <property type="entry name" value="AAA_lid_14"/>
    <property type="match status" value="1"/>
</dbReference>
<evidence type="ECO:0000256" key="6">
    <source>
        <dbReference type="ARBA" id="ARBA00029500"/>
    </source>
</evidence>
<evidence type="ECO:0000259" key="8">
    <source>
        <dbReference type="PROSITE" id="PS50112"/>
    </source>
</evidence>
<name>A0A2C8F5M7_9BACT</name>
<keyword evidence="4" id="KW-0805">Transcription regulation</keyword>
<evidence type="ECO:0000313" key="9">
    <source>
        <dbReference type="EMBL" id="SOB57905.1"/>
    </source>
</evidence>
<dbReference type="PROSITE" id="PS50112">
    <property type="entry name" value="PAS"/>
    <property type="match status" value="1"/>
</dbReference>
<gene>
    <name evidence="9" type="ORF">DPRO_1018</name>
</gene>
<dbReference type="Gene3D" id="3.30.450.20">
    <property type="entry name" value="PAS domain"/>
    <property type="match status" value="1"/>
</dbReference>
<dbReference type="InterPro" id="IPR003593">
    <property type="entry name" value="AAA+_ATPase"/>
</dbReference>
<dbReference type="Gene3D" id="1.10.10.60">
    <property type="entry name" value="Homeodomain-like"/>
    <property type="match status" value="1"/>
</dbReference>
<keyword evidence="2" id="KW-0058">Aromatic hydrocarbons catabolism</keyword>
<dbReference type="PROSITE" id="PS00688">
    <property type="entry name" value="SIGMA54_INTERACT_3"/>
    <property type="match status" value="1"/>
</dbReference>
<accession>A0A2C8F5M7</accession>
<dbReference type="Pfam" id="PF18024">
    <property type="entry name" value="HTH_50"/>
    <property type="match status" value="1"/>
</dbReference>
<dbReference type="Gene3D" id="3.40.50.300">
    <property type="entry name" value="P-loop containing nucleotide triphosphate hydrolases"/>
    <property type="match status" value="1"/>
</dbReference>
<evidence type="ECO:0000256" key="5">
    <source>
        <dbReference type="ARBA" id="ARBA00023163"/>
    </source>
</evidence>
<dbReference type="GO" id="GO:0005524">
    <property type="term" value="F:ATP binding"/>
    <property type="evidence" value="ECO:0007669"/>
    <property type="project" value="UniProtKB-KW"/>
</dbReference>
<dbReference type="GO" id="GO:0003677">
    <property type="term" value="F:DNA binding"/>
    <property type="evidence" value="ECO:0007669"/>
    <property type="project" value="UniProtKB-KW"/>
</dbReference>
<dbReference type="SMART" id="SM00091">
    <property type="entry name" value="PAS"/>
    <property type="match status" value="1"/>
</dbReference>
<evidence type="ECO:0000313" key="10">
    <source>
        <dbReference type="Proteomes" id="UP000219215"/>
    </source>
</evidence>
<dbReference type="Pfam" id="PF08448">
    <property type="entry name" value="PAS_4"/>
    <property type="match status" value="1"/>
</dbReference>
<dbReference type="Pfam" id="PF00158">
    <property type="entry name" value="Sigma54_activat"/>
    <property type="match status" value="1"/>
</dbReference>
<dbReference type="OrthoDB" id="9763792at2"/>
<dbReference type="SUPFAM" id="SSF52540">
    <property type="entry name" value="P-loop containing nucleoside triphosphate hydrolases"/>
    <property type="match status" value="1"/>
</dbReference>
<evidence type="ECO:0000256" key="4">
    <source>
        <dbReference type="ARBA" id="ARBA00023015"/>
    </source>
</evidence>
<protein>
    <recommendedName>
        <fullName evidence="6">HTH-type transcriptional regulatory protein TyrR</fullName>
    </recommendedName>
</protein>
<dbReference type="InterPro" id="IPR058031">
    <property type="entry name" value="AAA_lid_NorR"/>
</dbReference>
<dbReference type="KEGG" id="pprf:DPRO_1018"/>
<dbReference type="InterPro" id="IPR025944">
    <property type="entry name" value="Sigma_54_int_dom_CS"/>
</dbReference>
<dbReference type="EMBL" id="LT907975">
    <property type="protein sequence ID" value="SOB57905.1"/>
    <property type="molecule type" value="Genomic_DNA"/>
</dbReference>
<dbReference type="SUPFAM" id="SSF55785">
    <property type="entry name" value="PYP-like sensor domain (PAS domain)"/>
    <property type="match status" value="1"/>
</dbReference>
<organism evidence="9 10">
    <name type="scientific">Pseudodesulfovibrio profundus</name>
    <dbReference type="NCBI Taxonomy" id="57320"/>
    <lineage>
        <taxon>Bacteria</taxon>
        <taxon>Pseudomonadati</taxon>
        <taxon>Thermodesulfobacteriota</taxon>
        <taxon>Desulfovibrionia</taxon>
        <taxon>Desulfovibrionales</taxon>
        <taxon>Desulfovibrionaceae</taxon>
    </lineage>
</organism>
<evidence type="ECO:0000259" key="7">
    <source>
        <dbReference type="PROSITE" id="PS50045"/>
    </source>
</evidence>
<evidence type="ECO:0000256" key="3">
    <source>
        <dbReference type="ARBA" id="ARBA00022840"/>
    </source>
</evidence>
<dbReference type="PROSITE" id="PS50045">
    <property type="entry name" value="SIGMA54_INTERACT_4"/>
    <property type="match status" value="1"/>
</dbReference>
<keyword evidence="10" id="KW-1185">Reference proteome</keyword>
<evidence type="ECO:0000256" key="2">
    <source>
        <dbReference type="ARBA" id="ARBA00022797"/>
    </source>
</evidence>
<keyword evidence="5" id="KW-0804">Transcription</keyword>
<dbReference type="RefSeq" id="WP_097011080.1">
    <property type="nucleotide sequence ID" value="NZ_LT907975.1"/>
</dbReference>
<dbReference type="PANTHER" id="PTHR32071">
    <property type="entry name" value="TRANSCRIPTIONAL REGULATORY PROTEIN"/>
    <property type="match status" value="1"/>
</dbReference>
<feature type="domain" description="Sigma-54 factor interaction" evidence="7">
    <location>
        <begin position="145"/>
        <end position="373"/>
    </location>
</feature>
<keyword evidence="1" id="KW-0547">Nucleotide-binding</keyword>
<proteinExistence type="predicted"/>
<dbReference type="Proteomes" id="UP000219215">
    <property type="component" value="Chromosome DPRO"/>
</dbReference>
<reference evidence="10" key="1">
    <citation type="submission" date="2017-09" db="EMBL/GenBank/DDBJ databases">
        <authorList>
            <person name="Regsiter A."/>
            <person name="William W."/>
        </authorList>
    </citation>
    <scope>NUCLEOTIDE SEQUENCE [LARGE SCALE GENOMIC DNA]</scope>
    <source>
        <strain evidence="10">500-1</strain>
    </source>
</reference>
<dbReference type="CDD" id="cd00130">
    <property type="entry name" value="PAS"/>
    <property type="match status" value="1"/>
</dbReference>
<dbReference type="InterPro" id="IPR002078">
    <property type="entry name" value="Sigma_54_int"/>
</dbReference>
<feature type="domain" description="PAS" evidence="8">
    <location>
        <begin position="10"/>
        <end position="54"/>
    </location>
</feature>
<dbReference type="GO" id="GO:0006355">
    <property type="term" value="P:regulation of DNA-templated transcription"/>
    <property type="evidence" value="ECO:0007669"/>
    <property type="project" value="InterPro"/>
</dbReference>
<evidence type="ECO:0000256" key="1">
    <source>
        <dbReference type="ARBA" id="ARBA00022741"/>
    </source>
</evidence>
<dbReference type="SUPFAM" id="SSF46689">
    <property type="entry name" value="Homeodomain-like"/>
    <property type="match status" value="1"/>
</dbReference>
<dbReference type="InterPro" id="IPR013656">
    <property type="entry name" value="PAS_4"/>
</dbReference>
<dbReference type="FunFam" id="3.40.50.300:FF:000006">
    <property type="entry name" value="DNA-binding transcriptional regulator NtrC"/>
    <property type="match status" value="1"/>
</dbReference>
<dbReference type="InterPro" id="IPR000014">
    <property type="entry name" value="PAS"/>
</dbReference>
<dbReference type="SMART" id="SM00382">
    <property type="entry name" value="AAA"/>
    <property type="match status" value="1"/>
</dbReference>
<dbReference type="InterPro" id="IPR009057">
    <property type="entry name" value="Homeodomain-like_sf"/>
</dbReference>
<dbReference type="AlphaFoldDB" id="A0A2C8F5M7"/>
<dbReference type="InterPro" id="IPR030828">
    <property type="entry name" value="HTH_TyrR"/>
</dbReference>
<dbReference type="InterPro" id="IPR035965">
    <property type="entry name" value="PAS-like_dom_sf"/>
</dbReference>
<sequence>MSKTEHFGLDFETFARLIDNMHDEVIIYDNNYRLLYVNKACERHYGFTQEEMVGVPFWEIVEKYAAWNNPALPAVYEHKHPIKQEQQTYLGLNVLTIAVPILDDQGEIEYVVLSIRDDFHKGQIPSLSELKEVRPTRQETRPEDMIYHSKAMEDVVKAARKVGDLCAPCLLLGESGCGKSLLAKFIHSNSKRSDKPFVMVNCAAIPDQLFESELFGHVKGAFSGATHARGGLFAKAKGGTLFLDEISELPLPLQAKLLHAVQEMEYRPVGSSQTVKADVRILAASNRNLSRMAEDGAFRQDLFFRLNVFDITIPPLRDRPDDLMPLLYYFLNHYGKKHGKGKHISPEAQSILMQHAWPGNVRELAHLVERLVVTAESETITVDHLPTTLYKNTPSTPTAVNHGSLDDTLAEVERKLILEAKALHGSSRQVAKALGISQTRASRLIRKYTSTSESE</sequence>
<dbReference type="InterPro" id="IPR027417">
    <property type="entry name" value="P-loop_NTPase"/>
</dbReference>